<name>A0AAN7TRT6_9PEZI</name>
<feature type="region of interest" description="Disordered" evidence="1">
    <location>
        <begin position="1"/>
        <end position="130"/>
    </location>
</feature>
<sequence>MADNDGDSRMASSPELTDDEEVETPLDQITDPTILSPPDSQHRDSSNSNISSMPTSTPTANANGKRPAHTISSGGAEDPLDLDAPIPTSSEPAAANTGKAREAGRAAGSQEFPPRTHRASGYSWTRAEGEPGYTWLNKKAVDERQRAVEGLVHKECRVGNRYGDPFELAEREQAMRNSLKLR</sequence>
<proteinExistence type="predicted"/>
<evidence type="ECO:0000256" key="1">
    <source>
        <dbReference type="SAM" id="MobiDB-lite"/>
    </source>
</evidence>
<comment type="caution">
    <text evidence="2">The sequence shown here is derived from an EMBL/GenBank/DDBJ whole genome shotgun (WGS) entry which is preliminary data.</text>
</comment>
<organism evidence="2 3">
    <name type="scientific">Meristemomyces frigidus</name>
    <dbReference type="NCBI Taxonomy" id="1508187"/>
    <lineage>
        <taxon>Eukaryota</taxon>
        <taxon>Fungi</taxon>
        <taxon>Dikarya</taxon>
        <taxon>Ascomycota</taxon>
        <taxon>Pezizomycotina</taxon>
        <taxon>Dothideomycetes</taxon>
        <taxon>Dothideomycetidae</taxon>
        <taxon>Mycosphaerellales</taxon>
        <taxon>Teratosphaeriaceae</taxon>
        <taxon>Meristemomyces</taxon>
    </lineage>
</organism>
<gene>
    <name evidence="2" type="ORF">LTR62_001997</name>
</gene>
<feature type="compositionally biased region" description="Low complexity" evidence="1">
    <location>
        <begin position="46"/>
        <end position="59"/>
    </location>
</feature>
<evidence type="ECO:0000313" key="2">
    <source>
        <dbReference type="EMBL" id="KAK5114840.1"/>
    </source>
</evidence>
<dbReference type="Proteomes" id="UP001310890">
    <property type="component" value="Unassembled WGS sequence"/>
</dbReference>
<reference evidence="2" key="1">
    <citation type="submission" date="2023-08" db="EMBL/GenBank/DDBJ databases">
        <title>Black Yeasts Isolated from many extreme environments.</title>
        <authorList>
            <person name="Coleine C."/>
            <person name="Stajich J.E."/>
            <person name="Selbmann L."/>
        </authorList>
    </citation>
    <scope>NUCLEOTIDE SEQUENCE</scope>
    <source>
        <strain evidence="2">CCFEE 5401</strain>
    </source>
</reference>
<evidence type="ECO:0000313" key="3">
    <source>
        <dbReference type="Proteomes" id="UP001310890"/>
    </source>
</evidence>
<dbReference type="AlphaFoldDB" id="A0AAN7TRT6"/>
<protein>
    <submittedName>
        <fullName evidence="2">Uncharacterized protein</fullName>
    </submittedName>
</protein>
<accession>A0AAN7TRT6</accession>
<dbReference type="EMBL" id="JAVRRL010000015">
    <property type="protein sequence ID" value="KAK5114840.1"/>
    <property type="molecule type" value="Genomic_DNA"/>
</dbReference>